<evidence type="ECO:0000256" key="8">
    <source>
        <dbReference type="PROSITE-ProRule" id="PRU00339"/>
    </source>
</evidence>
<dbReference type="InterPro" id="IPR007655">
    <property type="entry name" value="Slam_C"/>
</dbReference>
<feature type="domain" description="Surface lipoprotein assembly modifier C-terminal" evidence="10">
    <location>
        <begin position="220"/>
        <end position="512"/>
    </location>
</feature>
<sequence>MKLNLPQRLFLPLISFVAIPSALVSLPSVASNPDTSLRIEQQDALSAVEKENAILAEEMQDEEQRQNAQQSSSNLIDPSIADPESTFSIDLSDSNQVAQALHLSAQQHNWGLAQQLLSHYQLFDNADPLLIHYVRGGIYRSQGDLKRAQEEYTQLITLQPNFMPAQLELARVLFENHNNSESLELFKQIEASLPSNNPRTQGIQRTIDVFSSALKARDDWGGSISFGPSFNDNLNSSSESYTCLVHSDIGQCIIDRVTPKKQQAFGIDYEASLNKRTSLTGHHGVSFSGLTYGTRYSGHDEYDEQTVKASFGYSYQSQRDRVSFAPQFEFNTFAGKSLYLSSGIKLDWFKTVNKQSAFKFETKADYQNYQPGKLDYQSDWQFSTLFTYWYQLPEKWLLFGGLDWTDKRNDQQVHAYTLSGVRLGVNKNVSPWLDISLFASLRDRRYQDFSALLGDKRHDREQNYTLVIHSPSIEYLGVSPTLSWTHKRVKSNIDWLYTYQQNEIGLKLTKRF</sequence>
<dbReference type="GO" id="GO:0009279">
    <property type="term" value="C:cell outer membrane"/>
    <property type="evidence" value="ECO:0007669"/>
    <property type="project" value="UniProtKB-SubCell"/>
</dbReference>
<dbReference type="Pfam" id="PF24575">
    <property type="entry name" value="TPR_Slam"/>
    <property type="match status" value="1"/>
</dbReference>
<keyword evidence="4 9" id="KW-0732">Signal</keyword>
<dbReference type="EMBL" id="PIGA01000031">
    <property type="protein sequence ID" value="PTP17368.1"/>
    <property type="molecule type" value="Genomic_DNA"/>
</dbReference>
<evidence type="ECO:0000256" key="2">
    <source>
        <dbReference type="ARBA" id="ARBA00022452"/>
    </source>
</evidence>
<accession>A0A2T5EDG8</accession>
<evidence type="ECO:0000256" key="7">
    <source>
        <dbReference type="ARBA" id="ARBA00023609"/>
    </source>
</evidence>
<dbReference type="Gene3D" id="1.25.40.10">
    <property type="entry name" value="Tetratricopeptide repeat domain"/>
    <property type="match status" value="1"/>
</dbReference>
<comment type="caution">
    <text evidence="12">The sequence shown here is derived from an EMBL/GenBank/DDBJ whole genome shotgun (WGS) entry which is preliminary data.</text>
</comment>
<protein>
    <submittedName>
        <fullName evidence="12">DUF560 domain-containing protein</fullName>
    </submittedName>
</protein>
<keyword evidence="3" id="KW-0812">Transmembrane</keyword>
<evidence type="ECO:0000259" key="10">
    <source>
        <dbReference type="Pfam" id="PF04575"/>
    </source>
</evidence>
<comment type="similarity">
    <text evidence="7">Belongs to the Slam family.</text>
</comment>
<dbReference type="InterPro" id="IPR057556">
    <property type="entry name" value="TPR_Slam"/>
</dbReference>
<dbReference type="AlphaFoldDB" id="A0A2T5EDG8"/>
<keyword evidence="2" id="KW-1134">Transmembrane beta strand</keyword>
<dbReference type="Pfam" id="PF04575">
    <property type="entry name" value="SlipAM"/>
    <property type="match status" value="1"/>
</dbReference>
<feature type="signal peptide" evidence="9">
    <location>
        <begin position="1"/>
        <end position="30"/>
    </location>
</feature>
<evidence type="ECO:0000256" key="1">
    <source>
        <dbReference type="ARBA" id="ARBA00004571"/>
    </source>
</evidence>
<feature type="domain" description="Surface lipoprotein assembly modifier N-terminal TPR repeats region" evidence="11">
    <location>
        <begin position="94"/>
        <end position="183"/>
    </location>
</feature>
<name>A0A2T5EDG8_VIBSP</name>
<dbReference type="InterPro" id="IPR011990">
    <property type="entry name" value="TPR-like_helical_dom_sf"/>
</dbReference>
<feature type="chain" id="PRO_5015506405" evidence="9">
    <location>
        <begin position="31"/>
        <end position="512"/>
    </location>
</feature>
<keyword evidence="5" id="KW-0472">Membrane</keyword>
<dbReference type="RefSeq" id="WP_017087533.1">
    <property type="nucleotide sequence ID" value="NZ_CAWNZY010000042.1"/>
</dbReference>
<evidence type="ECO:0000313" key="12">
    <source>
        <dbReference type="EMBL" id="PTP17368.1"/>
    </source>
</evidence>
<evidence type="ECO:0000256" key="4">
    <source>
        <dbReference type="ARBA" id="ARBA00022729"/>
    </source>
</evidence>
<evidence type="ECO:0000259" key="11">
    <source>
        <dbReference type="Pfam" id="PF24575"/>
    </source>
</evidence>
<evidence type="ECO:0000256" key="9">
    <source>
        <dbReference type="SAM" id="SignalP"/>
    </source>
</evidence>
<dbReference type="InterPro" id="IPR019734">
    <property type="entry name" value="TPR_rpt"/>
</dbReference>
<keyword evidence="6" id="KW-0998">Cell outer membrane</keyword>
<feature type="repeat" description="TPR" evidence="8">
    <location>
        <begin position="129"/>
        <end position="162"/>
    </location>
</feature>
<evidence type="ECO:0000256" key="3">
    <source>
        <dbReference type="ARBA" id="ARBA00022692"/>
    </source>
</evidence>
<dbReference type="PROSITE" id="PS50005">
    <property type="entry name" value="TPR"/>
    <property type="match status" value="1"/>
</dbReference>
<dbReference type="SUPFAM" id="SSF48452">
    <property type="entry name" value="TPR-like"/>
    <property type="match status" value="1"/>
</dbReference>
<proteinExistence type="inferred from homology"/>
<organism evidence="12 13">
    <name type="scientific">Vibrio splendidus</name>
    <dbReference type="NCBI Taxonomy" id="29497"/>
    <lineage>
        <taxon>Bacteria</taxon>
        <taxon>Pseudomonadati</taxon>
        <taxon>Pseudomonadota</taxon>
        <taxon>Gammaproteobacteria</taxon>
        <taxon>Vibrionales</taxon>
        <taxon>Vibrionaceae</taxon>
        <taxon>Vibrio</taxon>
    </lineage>
</organism>
<evidence type="ECO:0000256" key="6">
    <source>
        <dbReference type="ARBA" id="ARBA00023237"/>
    </source>
</evidence>
<evidence type="ECO:0000256" key="5">
    <source>
        <dbReference type="ARBA" id="ARBA00023136"/>
    </source>
</evidence>
<reference evidence="12 13" key="1">
    <citation type="submission" date="2017-11" db="EMBL/GenBank/DDBJ databases">
        <title>Population delineation of vibrios coincides with oyster pathogenicity.</title>
        <authorList>
            <person name="Bruto M."/>
            <person name="Labreuche Y."/>
            <person name="James A."/>
            <person name="Piel D."/>
            <person name="Chenivesse S."/>
            <person name="Petton B."/>
            <person name="Polz M.F."/>
            <person name="Le Roux F."/>
        </authorList>
    </citation>
    <scope>NUCLEOTIDE SEQUENCE [LARGE SCALE GENOMIC DNA]</scope>
    <source>
        <strain evidence="12 13">1F_55</strain>
    </source>
</reference>
<keyword evidence="8" id="KW-0802">TPR repeat</keyword>
<dbReference type="Proteomes" id="UP000244080">
    <property type="component" value="Unassembled WGS sequence"/>
</dbReference>
<comment type="subcellular location">
    <subcellularLocation>
        <location evidence="1">Cell outer membrane</location>
        <topology evidence="1">Multi-pass membrane protein</topology>
    </subcellularLocation>
</comment>
<evidence type="ECO:0000313" key="13">
    <source>
        <dbReference type="Proteomes" id="UP000244080"/>
    </source>
</evidence>
<gene>
    <name evidence="12" type="ORF">CWO36_17480</name>
</gene>